<keyword evidence="4" id="KW-1185">Reference proteome</keyword>
<dbReference type="SMART" id="SM00849">
    <property type="entry name" value="Lactamase_B"/>
    <property type="match status" value="1"/>
</dbReference>
<dbReference type="Proteomes" id="UP000679498">
    <property type="component" value="Plasmid p1"/>
</dbReference>
<keyword evidence="3" id="KW-0614">Plasmid</keyword>
<feature type="domain" description="Metallo-beta-lactamase" evidence="2">
    <location>
        <begin position="41"/>
        <end position="237"/>
    </location>
</feature>
<protein>
    <submittedName>
        <fullName evidence="3">MBL fold metallo-hydrolase</fullName>
    </submittedName>
</protein>
<dbReference type="RefSeq" id="WP_214813968.1">
    <property type="nucleotide sequence ID" value="NZ_CAXOKI010000014.1"/>
</dbReference>
<dbReference type="PANTHER" id="PTHR30619:SF7">
    <property type="entry name" value="BETA-LACTAMASE DOMAIN PROTEIN"/>
    <property type="match status" value="1"/>
</dbReference>
<proteinExistence type="predicted"/>
<gene>
    <name evidence="3" type="ORF">KKI46_16460</name>
</gene>
<dbReference type="InterPro" id="IPR001279">
    <property type="entry name" value="Metallo-B-lactamas"/>
</dbReference>
<dbReference type="Pfam" id="PF00753">
    <property type="entry name" value="Lactamase_B"/>
    <property type="match status" value="1"/>
</dbReference>
<evidence type="ECO:0000313" key="3">
    <source>
        <dbReference type="EMBL" id="QWB31840.1"/>
    </source>
</evidence>
<dbReference type="CDD" id="cd07731">
    <property type="entry name" value="ComA-like_MBL-fold"/>
    <property type="match status" value="1"/>
</dbReference>
<feature type="signal peptide" evidence="1">
    <location>
        <begin position="1"/>
        <end position="24"/>
    </location>
</feature>
<geneLocation type="plasmid" evidence="3 4">
    <name>p1</name>
</geneLocation>
<dbReference type="PANTHER" id="PTHR30619">
    <property type="entry name" value="DNA INTERNALIZATION/COMPETENCE PROTEIN COMEC/REC2"/>
    <property type="match status" value="1"/>
</dbReference>
<name>A0ABX8GDW5_EXIAC</name>
<dbReference type="InterPro" id="IPR035681">
    <property type="entry name" value="ComA-like_MBL"/>
</dbReference>
<evidence type="ECO:0000313" key="4">
    <source>
        <dbReference type="Proteomes" id="UP000679498"/>
    </source>
</evidence>
<accession>A0ABX8GDW5</accession>
<dbReference type="SUPFAM" id="SSF56281">
    <property type="entry name" value="Metallo-hydrolase/oxidoreductase"/>
    <property type="match status" value="1"/>
</dbReference>
<feature type="chain" id="PRO_5045502240" evidence="1">
    <location>
        <begin position="25"/>
        <end position="282"/>
    </location>
</feature>
<keyword evidence="1" id="KW-0732">Signal</keyword>
<evidence type="ECO:0000256" key="1">
    <source>
        <dbReference type="SAM" id="SignalP"/>
    </source>
</evidence>
<reference evidence="3 4" key="1">
    <citation type="submission" date="2021-05" db="EMBL/GenBank/DDBJ databases">
        <title>Biocontrol using Exiguobacterium acetylicum SI17 against litchi downy blight caused by Peronophythora litchii.</title>
        <authorList>
            <person name="Zheng L."/>
        </authorList>
    </citation>
    <scope>NUCLEOTIDE SEQUENCE [LARGE SCALE GENOMIC DNA]</scope>
    <source>
        <strain evidence="3 4">SI17</strain>
        <plasmid evidence="3 4">p1</plasmid>
    </source>
</reference>
<sequence>MQRKWMGASLALASIGLLVGPLQGAEAATPKIKVHYIDVGQGDAIYIKMPSGEDIVIDGGNKGKGDELVTYLKKQKVGDIEVLISTHPDADHIGGLDEVLDSFKVKSVYAPKVKHTTQAYKDFLLAVKREKLTIKTAKAGVSLPVKGGVKAQFVGPVKDYAKSDLNNWSAVLHVAYKKNTFLFTGDAELKSEQDMIAKKKTLRADVLKVGHHGAKTSTSATFLKYVKPKYAVISVGKNAYGHPTKEVVTNLKRAKATMLRTDKSGTIVFEGNGSSYTIKKSK</sequence>
<dbReference type="InterPro" id="IPR052159">
    <property type="entry name" value="Competence_DNA_uptake"/>
</dbReference>
<dbReference type="Gene3D" id="3.60.15.10">
    <property type="entry name" value="Ribonuclease Z/Hydroxyacylglutathione hydrolase-like"/>
    <property type="match status" value="1"/>
</dbReference>
<evidence type="ECO:0000259" key="2">
    <source>
        <dbReference type="SMART" id="SM00849"/>
    </source>
</evidence>
<organism evidence="3 4">
    <name type="scientific">Exiguobacterium acetylicum</name>
    <name type="common">Brevibacterium acetylicum</name>
    <dbReference type="NCBI Taxonomy" id="41170"/>
    <lineage>
        <taxon>Bacteria</taxon>
        <taxon>Bacillati</taxon>
        <taxon>Bacillota</taxon>
        <taxon>Bacilli</taxon>
        <taxon>Bacillales</taxon>
        <taxon>Bacillales Family XII. Incertae Sedis</taxon>
        <taxon>Exiguobacterium</taxon>
    </lineage>
</organism>
<dbReference type="EMBL" id="CP075898">
    <property type="protein sequence ID" value="QWB31840.1"/>
    <property type="molecule type" value="Genomic_DNA"/>
</dbReference>
<dbReference type="InterPro" id="IPR036866">
    <property type="entry name" value="RibonucZ/Hydroxyglut_hydro"/>
</dbReference>